<dbReference type="STRING" id="1126212.K2R9R1"/>
<dbReference type="HOGENOM" id="CLU_064787_2_0_1"/>
<dbReference type="eggNOG" id="ENOG502S5YZ">
    <property type="taxonomic scope" value="Eukaryota"/>
</dbReference>
<protein>
    <submittedName>
        <fullName evidence="1">Lipopolysaccharide kinase</fullName>
    </submittedName>
</protein>
<dbReference type="OrthoDB" id="2687876at2759"/>
<dbReference type="Pfam" id="PF06293">
    <property type="entry name" value="Kdo"/>
    <property type="match status" value="1"/>
</dbReference>
<dbReference type="EMBL" id="AHHD01000610">
    <property type="protein sequence ID" value="EKG09572.1"/>
    <property type="molecule type" value="Genomic_DNA"/>
</dbReference>
<reference evidence="1 2" key="1">
    <citation type="journal article" date="2012" name="BMC Genomics">
        <title>Tools to kill: Genome of one of the most destructive plant pathogenic fungi Macrophomina phaseolina.</title>
        <authorList>
            <person name="Islam M.S."/>
            <person name="Haque M.S."/>
            <person name="Islam M.M."/>
            <person name="Emdad E.M."/>
            <person name="Halim A."/>
            <person name="Hossen Q.M.M."/>
            <person name="Hossain M.Z."/>
            <person name="Ahmed B."/>
            <person name="Rahim S."/>
            <person name="Rahman M.S."/>
            <person name="Alam M.M."/>
            <person name="Hou S."/>
            <person name="Wan X."/>
            <person name="Saito J.A."/>
            <person name="Alam M."/>
        </authorList>
    </citation>
    <scope>NUCLEOTIDE SEQUENCE [LARGE SCALE GENOMIC DNA]</scope>
    <source>
        <strain evidence="1 2">MS6</strain>
    </source>
</reference>
<dbReference type="InParanoid" id="K2R9R1"/>
<accession>K2R9R1</accession>
<evidence type="ECO:0000313" key="2">
    <source>
        <dbReference type="Proteomes" id="UP000007129"/>
    </source>
</evidence>
<organism evidence="1 2">
    <name type="scientific">Macrophomina phaseolina (strain MS6)</name>
    <name type="common">Charcoal rot fungus</name>
    <dbReference type="NCBI Taxonomy" id="1126212"/>
    <lineage>
        <taxon>Eukaryota</taxon>
        <taxon>Fungi</taxon>
        <taxon>Dikarya</taxon>
        <taxon>Ascomycota</taxon>
        <taxon>Pezizomycotina</taxon>
        <taxon>Dothideomycetes</taxon>
        <taxon>Dothideomycetes incertae sedis</taxon>
        <taxon>Botryosphaeriales</taxon>
        <taxon>Botryosphaeriaceae</taxon>
        <taxon>Macrophomina</taxon>
    </lineage>
</organism>
<sequence length="280" mass="31835">MKFLSVFLQRAKVKFPVMPDVQLLQASVDPNDTSELRILVEGRFVKYLTIGPGTYDADDMCFGPSLVALLPPLPSGDWNEGYISRSLKDDQVRFTYVIKAQLPAITHTWHPRFIDHLEIQWGRKLRSNVYEATFRGVSMPIVVKFARFRFEIPQLNSETRAYNWIEGHDIGPAFLGHIVEEGRVIGFAIEHISDAQHAKPEHIDLCRHALARLHHLGIRHGDVNVHNFLVRKGKVTLLDFDVAQPCSDKKLLEEEIRSLEKEIHDDSARGGVVVESSRAV</sequence>
<dbReference type="Gene3D" id="1.10.510.10">
    <property type="entry name" value="Transferase(Phosphotransferase) domain 1"/>
    <property type="match status" value="1"/>
</dbReference>
<dbReference type="SUPFAM" id="SSF56112">
    <property type="entry name" value="Protein kinase-like (PK-like)"/>
    <property type="match status" value="1"/>
</dbReference>
<name>K2R9R1_MACPH</name>
<dbReference type="AlphaFoldDB" id="K2R9R1"/>
<gene>
    <name evidence="1" type="ORF">MPH_13359</name>
</gene>
<dbReference type="VEuPathDB" id="FungiDB:MPH_13359"/>
<comment type="caution">
    <text evidence="1">The sequence shown here is derived from an EMBL/GenBank/DDBJ whole genome shotgun (WGS) entry which is preliminary data.</text>
</comment>
<dbReference type="InterPro" id="IPR011009">
    <property type="entry name" value="Kinase-like_dom_sf"/>
</dbReference>
<evidence type="ECO:0000313" key="1">
    <source>
        <dbReference type="EMBL" id="EKG09572.1"/>
    </source>
</evidence>
<dbReference type="Proteomes" id="UP000007129">
    <property type="component" value="Unassembled WGS sequence"/>
</dbReference>
<keyword evidence="1" id="KW-0808">Transferase</keyword>
<keyword evidence="1" id="KW-0418">Kinase</keyword>
<dbReference type="GO" id="GO:0016301">
    <property type="term" value="F:kinase activity"/>
    <property type="evidence" value="ECO:0007669"/>
    <property type="project" value="UniProtKB-KW"/>
</dbReference>
<proteinExistence type="predicted"/>